<keyword evidence="4" id="KW-0808">Transferase</keyword>
<dbReference type="Pfam" id="PF02801">
    <property type="entry name" value="Ketoacyl-synt_C"/>
    <property type="match status" value="1"/>
</dbReference>
<dbReference type="SUPFAM" id="SSF52151">
    <property type="entry name" value="FabD/lysophospholipase-like"/>
    <property type="match status" value="1"/>
</dbReference>
<dbReference type="Pfam" id="PF16197">
    <property type="entry name" value="KAsynt_C_assoc"/>
    <property type="match status" value="1"/>
</dbReference>
<dbReference type="InterPro" id="IPR013968">
    <property type="entry name" value="PKS_KR"/>
</dbReference>
<evidence type="ECO:0000313" key="13">
    <source>
        <dbReference type="Proteomes" id="UP001583177"/>
    </source>
</evidence>
<dbReference type="CDD" id="cd00833">
    <property type="entry name" value="PKS"/>
    <property type="match status" value="1"/>
</dbReference>
<dbReference type="Proteomes" id="UP001583177">
    <property type="component" value="Unassembled WGS sequence"/>
</dbReference>
<dbReference type="InterPro" id="IPR057326">
    <property type="entry name" value="KR_dom"/>
</dbReference>
<dbReference type="Gene3D" id="3.40.50.150">
    <property type="entry name" value="Vaccinia Virus protein VP39"/>
    <property type="match status" value="1"/>
</dbReference>
<dbReference type="InterPro" id="IPR001227">
    <property type="entry name" value="Ac_transferase_dom_sf"/>
</dbReference>
<keyword evidence="1" id="KW-0596">Phosphopantetheine</keyword>
<evidence type="ECO:0000256" key="5">
    <source>
        <dbReference type="ARBA" id="ARBA00023002"/>
    </source>
</evidence>
<dbReference type="PROSITE" id="PS00012">
    <property type="entry name" value="PHOSPHOPANTETHEINE"/>
    <property type="match status" value="1"/>
</dbReference>
<feature type="region of interest" description="C-terminal hotdog fold" evidence="7">
    <location>
        <begin position="1122"/>
        <end position="1286"/>
    </location>
</feature>
<dbReference type="InterPro" id="IPR014030">
    <property type="entry name" value="Ketoacyl_synth_N"/>
</dbReference>
<accession>A0ABR3WBG5</accession>
<feature type="region of interest" description="Disordered" evidence="8">
    <location>
        <begin position="2588"/>
        <end position="2640"/>
    </location>
</feature>
<dbReference type="Pfam" id="PF14765">
    <property type="entry name" value="PS-DH"/>
    <property type="match status" value="1"/>
</dbReference>
<sequence length="3041" mass="331425">MPRRNEPIAVVGSACRFAGAVHSPPKLWEVLKSPVDHLQEIPPSRFNVEGFYHENGAFHGHTNVRHAYLLEDDLAAFDAEFFGVKPIEASAMDPQQRFLLEVVYAGIESAGFAISNLRGSDTGVYVGVMFNDYSAMLLRDYQDIPTYFATGTGQSMLSNRISYFFDWHGPSVTVDTACSSSLVAVHMAVQALRSGEARAALACGTNLVIGPEGFVVESKLNMLSPDGRSRMWDDRANGYARGEGVAAVVLKKLSDAIKDGDHIECVIRETGLNQDGATPGITIPSASAQEDLIRSTYAKAGLDLLVPSDRPQYFEAHGTGTPTGDPIEAEAIHKAFYTSLGDIDPLSLNRGHPLYVGSIKTVLGHTEGAAGVAALLKASLAVQNMVIPPNLLFEKLSDRVAPFYQNMEILQEPKEWPGISDGAVRRVSVNCFGFGGANAHAIVESFDNPPSAPPHSSSQTTCIFTPFVFSAFSATSLQKTLSAYVDYLTKQGDESELRPQDLAWTLRAHRSVLPFRVSIVAPSLVDLKVKLLAKLEDIKDRKGGLFIKSSSSSDLRDKGILGVFTGQGAQYPRMVAELIEESATARKIIQVLQSYLLQIPEEEHRPSWSLETELLADSSCSRVHEAEVSLPLCTAVQIVLVDLLRLAGVRFAAVVGHSSGEIAAAYAAGYLTARDAMCIAYYRGRYASLAQSPNGPGIQGAMMAVGSSMGDMEELCADELFAGRVRVAANNSPTSVTVSGDMDAIEDLEAVLDDEDKFHRRLKVDKAYHSHHMLPCFDPYVDALRKLGIKPQVPSLDKPCVWFSSVDDGRPMDLHHPAVPERLSSVYWAENSIQPVLFHNAVSSAMRAGPYSLVLEVGPHPALKAPATQTIRDILGGKEIPYCGVFSRGVSAVDASSAALGLLWSHLGPENVDLSGYERRVAGLDHEGRDLRLVKGLPTYQWNHKSRYWHESRSSRKMRLRKATHALLGDVTPDSAPHHLRWRNLLRISEMEWLGGHAVQNQSVFPAAGYLATAIEASRFVLDEVNRGGDDHDSDPRLIEMIDFSILNAIPFEQEDVGIEVLVEMADIVKDGKSVRAKFRYAAAIDASSDDLKLAASADVVIHTGRPSLSLLPRRPSPLPHTIEVEAERFYSALAELGYNFSGRFRSLSSLQRKRGKASGLIKMPTSSSPLLIHPAELDVALQSAILAYSYPYDEELTSLHLPTTIRRVRINPAALLHGGKGRPSDGEFVPVDASIDCSEQARKASGGILADVNLYAAGTDRVASPHAAIQVQGVAFSPMGSSERDSSQDRPVYSKERWVLAHPDCFEAARGLWDDTVVRETAALLERVATFYLRKFDREVPPEHAARTTFPTNWYLNHARHVSDSVRNGKNIWWEDAWENDTIGSIEEASRPYMHLPDFQIMHLVGNSMPGVFEGKSTMLEEFRQGGSDILDRYYATGIGLRHLATWVARVVRQITDRNPHMGVLEVGAGTGGATKAIFEEIGGDFRSYTYTDISAGFFEAAIDSPAFSQHKDKMVFRTLDIEKDLVSQGYAEYSYDLVIAFFVIHATSDLERSLRNLRRLLKPGGYLIIGEGVDNGSGTATSGFIFGTLPGWWIGVDSGRVLSPLISHGEWDRLLRSTGFSGANTTPPFATKAAFDIFPLVSQACDDQVNFLREPMNTAAASMERAGVPVVQKLTVIGGLTRRSARLIEGLEHAIRGGEVRYAADIHRFESLAGVDFDLLGDDTTLVCLQDLDTPIFQDITEGTFTMLKKVLQATKVGLWITSGRNGDEPFANMMVAFTRCAAHEMPDLRLEQIDIASPENTNPDTLAEAILRLHGSIHMTRVCNTDKQDLCWTVEPEIMLDDEGRQLVPRLSLVRELNERYNAGRRVVSRQLDMRSSKHSVRLVPKPARRYTLQEVPRYETELWEYAHSAEGWIELLTKHAALSAIKTPFGHYFLVLGVEQRTGDVFVALAPDLASRIQVSRRHAVRCDNAPLPDHGMLRLVAAHLVAMASLEHVSRGQTMVVHNASSIIAESFSVLCPAKNITVIHTIDDSIEDTTCRPAEWIQLPQYLSESELEDLLELAEPAAAFVGLSIHHESTGSSANEETMLSMFRSRGATVLTSHSIFSATSSGVDSNVSVADVEDWLLEAVSYAQKHSSISPSTGSSVSLEDLIDGVYSPQTFDPLCIINWQEGTSKLPVEVSRLDAGPVFKGDECGGSTYWVVGMSGALGISLVDWMISRGAKNVVITSRTPDIAPAWIAAHQRRGATVTIVACDVTQEADLKRAHRQIQDTLLPIAGVIHGAMVLRDVGIANMSYDQLMDVVRPKVCGSIYLDRIFADVPLDFFVLTSSVNTVIGNPGQANYAAANSFMCSLAAQRRGRGLRAAAVNGGAIIGAGYMERDSRRTWDRIADNNGMMRMSEEDFVQSVCEGIEASRLDGGHGPEITMGLNFIRAGAGDAPFWAGDPRFAFFITHEESIQPTGQDKAAASAVSLQQLLAECRSQDEVYDTVARAFAATLRAVLRSTLSDEDLMASLSSDIGLDSLVSVNIRSWFLKHLQVNVPVLKIMGNGTMENLARFAIDALPPEMVPHLNCGGTLVNASSEVETYGNQASGSAPSSDLGRGSDSQDMERGPAESISSVSMPSEKLSLETDLKTSNGKQQAAVEEIDWEAESRPPAFLIDVPLERASAAPRTPPGVVVLTGASGLYGRHLLAYMLKHIPGVRVICIAVRKLTQRLENGELPAPRHQIEYFQGDLESPLLGLAPAEHRRIFAEADCVIHNGANTSHMAGYRSLRRANVGATLELARSCLPRRVPLHYVSSAGLAMLYRHHPRHHHGSEQQQPPFPPVSVTGPGCARPAADGSFGYAGAKWACEALLERTHAAYRHLGGDGARDGDGDSGDRPWSVCIHRPSTIMREGADATGDSRAALDWLNAMLAYSRRYGAVPSIRRTRGALDLVSVRTACADLVRRVVAPERDGRLRAGEVGYVHEVGDVVVPLGSLEDVGLREPGGRPFGVVPMGDWIARAVADGLHPAVAALVEMMDDPDGPDYPRLLREIPGGG</sequence>
<dbReference type="Gene3D" id="3.10.129.110">
    <property type="entry name" value="Polyketide synthase dehydratase"/>
    <property type="match status" value="1"/>
</dbReference>
<feature type="region of interest" description="N-terminal hotdog fold" evidence="7">
    <location>
        <begin position="965"/>
        <end position="1107"/>
    </location>
</feature>
<dbReference type="CDD" id="cd02440">
    <property type="entry name" value="AdoMet_MTases"/>
    <property type="match status" value="1"/>
</dbReference>
<evidence type="ECO:0000256" key="2">
    <source>
        <dbReference type="ARBA" id="ARBA00022553"/>
    </source>
</evidence>
<dbReference type="InterPro" id="IPR050091">
    <property type="entry name" value="PKS_NRPS_Biosynth_Enz"/>
</dbReference>
<dbReference type="InterPro" id="IPR042104">
    <property type="entry name" value="PKS_dehydratase_sf"/>
</dbReference>
<dbReference type="Pfam" id="PF08242">
    <property type="entry name" value="Methyltransf_12"/>
    <property type="match status" value="1"/>
</dbReference>
<evidence type="ECO:0000313" key="12">
    <source>
        <dbReference type="EMBL" id="KAL1858101.1"/>
    </source>
</evidence>
<organism evidence="12 13">
    <name type="scientific">Diaporthe australafricana</name>
    <dbReference type="NCBI Taxonomy" id="127596"/>
    <lineage>
        <taxon>Eukaryota</taxon>
        <taxon>Fungi</taxon>
        <taxon>Dikarya</taxon>
        <taxon>Ascomycota</taxon>
        <taxon>Pezizomycotina</taxon>
        <taxon>Sordariomycetes</taxon>
        <taxon>Sordariomycetidae</taxon>
        <taxon>Diaporthales</taxon>
        <taxon>Diaporthaceae</taxon>
        <taxon>Diaporthe</taxon>
    </lineage>
</organism>
<keyword evidence="13" id="KW-1185">Reference proteome</keyword>
<keyword evidence="3" id="KW-0489">Methyltransferase</keyword>
<dbReference type="Gene3D" id="3.40.47.10">
    <property type="match status" value="1"/>
</dbReference>
<feature type="domain" description="PKS/mFAS DH" evidence="11">
    <location>
        <begin position="965"/>
        <end position="1286"/>
    </location>
</feature>
<dbReference type="SMART" id="SM00826">
    <property type="entry name" value="PKS_DH"/>
    <property type="match status" value="1"/>
</dbReference>
<evidence type="ECO:0000256" key="3">
    <source>
        <dbReference type="ARBA" id="ARBA00022603"/>
    </source>
</evidence>
<dbReference type="InterPro" id="IPR029063">
    <property type="entry name" value="SAM-dependent_MTases_sf"/>
</dbReference>
<feature type="domain" description="Ketosynthase family 3 (KS3)" evidence="10">
    <location>
        <begin position="5"/>
        <end position="445"/>
    </location>
</feature>
<keyword evidence="5" id="KW-0560">Oxidoreductase</keyword>
<dbReference type="PROSITE" id="PS52004">
    <property type="entry name" value="KS3_2"/>
    <property type="match status" value="1"/>
</dbReference>
<dbReference type="PROSITE" id="PS52019">
    <property type="entry name" value="PKS_MFAS_DH"/>
    <property type="match status" value="1"/>
</dbReference>
<dbReference type="InterPro" id="IPR020807">
    <property type="entry name" value="PKS_DH"/>
</dbReference>
<evidence type="ECO:0000259" key="9">
    <source>
        <dbReference type="PROSITE" id="PS50075"/>
    </source>
</evidence>
<feature type="compositionally biased region" description="Polar residues" evidence="8">
    <location>
        <begin position="2588"/>
        <end position="2598"/>
    </location>
</feature>
<dbReference type="SUPFAM" id="SSF51735">
    <property type="entry name" value="NAD(P)-binding Rossmann-fold domains"/>
    <property type="match status" value="2"/>
</dbReference>
<dbReference type="PROSITE" id="PS00606">
    <property type="entry name" value="KS3_1"/>
    <property type="match status" value="1"/>
</dbReference>
<dbReference type="InterPro" id="IPR049900">
    <property type="entry name" value="PKS_mFAS_DH"/>
</dbReference>
<name>A0ABR3WBG5_9PEZI</name>
<evidence type="ECO:0000256" key="6">
    <source>
        <dbReference type="ARBA" id="ARBA00023268"/>
    </source>
</evidence>
<dbReference type="InterPro" id="IPR016036">
    <property type="entry name" value="Malonyl_transacylase_ACP-bd"/>
</dbReference>
<dbReference type="Pfam" id="PF07993">
    <property type="entry name" value="NAD_binding_4"/>
    <property type="match status" value="1"/>
</dbReference>
<dbReference type="EMBL" id="JAWRVE010000108">
    <property type="protein sequence ID" value="KAL1858101.1"/>
    <property type="molecule type" value="Genomic_DNA"/>
</dbReference>
<dbReference type="SMART" id="SM00827">
    <property type="entry name" value="PKS_AT"/>
    <property type="match status" value="1"/>
</dbReference>
<comment type="caution">
    <text evidence="12">The sequence shown here is derived from an EMBL/GenBank/DDBJ whole genome shotgun (WGS) entry which is preliminary data.</text>
</comment>
<feature type="active site" description="Proton acceptor; for dehydratase activity" evidence="7">
    <location>
        <position position="997"/>
    </location>
</feature>
<dbReference type="InterPro" id="IPR049551">
    <property type="entry name" value="PKS_DH_C"/>
</dbReference>
<dbReference type="InterPro" id="IPR006162">
    <property type="entry name" value="Ppantetheine_attach_site"/>
</dbReference>
<dbReference type="InterPro" id="IPR014031">
    <property type="entry name" value="Ketoacyl_synth_C"/>
</dbReference>
<dbReference type="InterPro" id="IPR013217">
    <property type="entry name" value="Methyltransf_12"/>
</dbReference>
<evidence type="ECO:0000259" key="11">
    <source>
        <dbReference type="PROSITE" id="PS52019"/>
    </source>
</evidence>
<feature type="domain" description="Carrier" evidence="9">
    <location>
        <begin position="2486"/>
        <end position="2564"/>
    </location>
</feature>
<evidence type="ECO:0000256" key="8">
    <source>
        <dbReference type="SAM" id="MobiDB-lite"/>
    </source>
</evidence>
<dbReference type="PANTHER" id="PTHR43775">
    <property type="entry name" value="FATTY ACID SYNTHASE"/>
    <property type="match status" value="1"/>
</dbReference>
<dbReference type="SMART" id="SM00823">
    <property type="entry name" value="PKS_PP"/>
    <property type="match status" value="1"/>
</dbReference>
<evidence type="ECO:0000256" key="4">
    <source>
        <dbReference type="ARBA" id="ARBA00022679"/>
    </source>
</evidence>
<dbReference type="SUPFAM" id="SSF55048">
    <property type="entry name" value="Probable ACP-binding domain of malonyl-CoA ACP transacylase"/>
    <property type="match status" value="1"/>
</dbReference>
<dbReference type="InterPro" id="IPR013120">
    <property type="entry name" value="FAR_NAD-bd"/>
</dbReference>
<dbReference type="SMART" id="SM00825">
    <property type="entry name" value="PKS_KS"/>
    <property type="match status" value="1"/>
</dbReference>
<gene>
    <name evidence="12" type="ORF">Daus18300_010102</name>
</gene>
<dbReference type="InterPro" id="IPR032821">
    <property type="entry name" value="PKS_assoc"/>
</dbReference>
<dbReference type="SMART" id="SM00822">
    <property type="entry name" value="PKS_KR"/>
    <property type="match status" value="1"/>
</dbReference>
<dbReference type="Gene3D" id="3.40.366.10">
    <property type="entry name" value="Malonyl-Coenzyme A Acyl Carrier Protein, domain 2"/>
    <property type="match status" value="1"/>
</dbReference>
<dbReference type="Pfam" id="PF21089">
    <property type="entry name" value="PKS_DH_N"/>
    <property type="match status" value="1"/>
</dbReference>
<dbReference type="InterPro" id="IPR020806">
    <property type="entry name" value="PKS_PP-bd"/>
</dbReference>
<feature type="region of interest" description="Disordered" evidence="8">
    <location>
        <begin position="2812"/>
        <end position="2833"/>
    </location>
</feature>
<feature type="active site" description="Proton donor; for dehydratase activity" evidence="7">
    <location>
        <position position="1179"/>
    </location>
</feature>
<dbReference type="Pfam" id="PF00550">
    <property type="entry name" value="PP-binding"/>
    <property type="match status" value="1"/>
</dbReference>
<evidence type="ECO:0000256" key="1">
    <source>
        <dbReference type="ARBA" id="ARBA00022450"/>
    </source>
</evidence>
<proteinExistence type="predicted"/>
<dbReference type="SUPFAM" id="SSF47336">
    <property type="entry name" value="ACP-like"/>
    <property type="match status" value="1"/>
</dbReference>
<dbReference type="InterPro" id="IPR020841">
    <property type="entry name" value="PKS_Beta-ketoAc_synthase_dom"/>
</dbReference>
<dbReference type="InterPro" id="IPR049552">
    <property type="entry name" value="PKS_DH_N"/>
</dbReference>
<reference evidence="12 13" key="1">
    <citation type="journal article" date="2024" name="IMA Fungus">
        <title>IMA Genome - F19 : A genome assembly and annotation guide to empower mycologists, including annotated draft genome sequences of Ceratocystis pirilliformis, Diaporthe australafricana, Fusarium ophioides, Paecilomyces lecythidis, and Sporothrix stenoceras.</title>
        <authorList>
            <person name="Aylward J."/>
            <person name="Wilson A.M."/>
            <person name="Visagie C.M."/>
            <person name="Spraker J."/>
            <person name="Barnes I."/>
            <person name="Buitendag C."/>
            <person name="Ceriani C."/>
            <person name="Del Mar Angel L."/>
            <person name="du Plessis D."/>
            <person name="Fuchs T."/>
            <person name="Gasser K."/>
            <person name="Kramer D."/>
            <person name="Li W."/>
            <person name="Munsamy K."/>
            <person name="Piso A."/>
            <person name="Price J.L."/>
            <person name="Sonnekus B."/>
            <person name="Thomas C."/>
            <person name="van der Nest A."/>
            <person name="van Dijk A."/>
            <person name="van Heerden A."/>
            <person name="van Vuuren N."/>
            <person name="Yilmaz N."/>
            <person name="Duong T.A."/>
            <person name="van der Merwe N.A."/>
            <person name="Wingfield M.J."/>
            <person name="Wingfield B.D."/>
        </authorList>
    </citation>
    <scope>NUCLEOTIDE SEQUENCE [LARGE SCALE GENOMIC DNA]</scope>
    <source>
        <strain evidence="12 13">CMW 18300</strain>
    </source>
</reference>
<dbReference type="Gene3D" id="3.40.50.720">
    <property type="entry name" value="NAD(P)-binding Rossmann-like Domain"/>
    <property type="match status" value="2"/>
</dbReference>
<dbReference type="InterPro" id="IPR036291">
    <property type="entry name" value="NAD(P)-bd_dom_sf"/>
</dbReference>
<dbReference type="PANTHER" id="PTHR43775:SF20">
    <property type="entry name" value="HYBRID PKS-NRPS SYNTHETASE APDA"/>
    <property type="match status" value="1"/>
</dbReference>
<keyword evidence="2" id="KW-0597">Phosphoprotein</keyword>
<keyword evidence="6" id="KW-0511">Multifunctional enzyme</keyword>
<dbReference type="Pfam" id="PF00109">
    <property type="entry name" value="ketoacyl-synt"/>
    <property type="match status" value="1"/>
</dbReference>
<dbReference type="InterPro" id="IPR016039">
    <property type="entry name" value="Thiolase-like"/>
</dbReference>
<protein>
    <submittedName>
        <fullName evidence="12">Type I Iterative PKS</fullName>
    </submittedName>
</protein>
<dbReference type="InterPro" id="IPR009081">
    <property type="entry name" value="PP-bd_ACP"/>
</dbReference>
<dbReference type="InterPro" id="IPR036736">
    <property type="entry name" value="ACP-like_sf"/>
</dbReference>
<dbReference type="InterPro" id="IPR016035">
    <property type="entry name" value="Acyl_Trfase/lysoPLipase"/>
</dbReference>
<evidence type="ECO:0000256" key="7">
    <source>
        <dbReference type="PROSITE-ProRule" id="PRU01363"/>
    </source>
</evidence>
<dbReference type="PROSITE" id="PS50075">
    <property type="entry name" value="CARRIER"/>
    <property type="match status" value="1"/>
</dbReference>
<dbReference type="Pfam" id="PF00698">
    <property type="entry name" value="Acyl_transf_1"/>
    <property type="match status" value="1"/>
</dbReference>
<dbReference type="InterPro" id="IPR018201">
    <property type="entry name" value="Ketoacyl_synth_AS"/>
</dbReference>
<dbReference type="SUPFAM" id="SSF53335">
    <property type="entry name" value="S-adenosyl-L-methionine-dependent methyltransferases"/>
    <property type="match status" value="1"/>
</dbReference>
<dbReference type="InterPro" id="IPR014043">
    <property type="entry name" value="Acyl_transferase_dom"/>
</dbReference>
<dbReference type="SUPFAM" id="SSF53901">
    <property type="entry name" value="Thiolase-like"/>
    <property type="match status" value="1"/>
</dbReference>
<evidence type="ECO:0000259" key="10">
    <source>
        <dbReference type="PROSITE" id="PS52004"/>
    </source>
</evidence>
<dbReference type="Pfam" id="PF08659">
    <property type="entry name" value="KR"/>
    <property type="match status" value="1"/>
</dbReference>